<gene>
    <name evidence="1" type="ORF">Agabi119p4_11386</name>
</gene>
<accession>A0A8H7BXT3</accession>
<dbReference type="Proteomes" id="UP000629468">
    <property type="component" value="Unassembled WGS sequence"/>
</dbReference>
<evidence type="ECO:0000313" key="1">
    <source>
        <dbReference type="EMBL" id="KAF7759691.1"/>
    </source>
</evidence>
<dbReference type="AlphaFoldDB" id="A0A8H7BXT3"/>
<evidence type="ECO:0000313" key="2">
    <source>
        <dbReference type="Proteomes" id="UP000629468"/>
    </source>
</evidence>
<sequence length="572" mass="65033">MSGRSSIYQKLHATAGLTNEAEVRRVMGRTLKKLEAVEMEIAGLQDRLIVLGQRKQDTESFIEVHEGFLSPIRRLVPEILQEIFWLCLPVAHNSVLSAEGAPLVLGRVCSQWRRIAYSTPKLWCSLHITVPPLTYPQARAMFEASEAWIARSGILPLSISISNAKWMQMSMDQFRPYFELITKHARRWRSIRVQIPFADMRNFLMELDADNFPLLEGFHVDRGILGKVGMLNHPLSRKDGILSAPSLRVLSINKISRLLDLPVQWSLLKGLDLMHSNLHEVFEVLTLCSNLEACSFRPDTSPNPFLNLQPPINRPNISLSKLRTLRMLPGRGHVSLSLLNNLAAPALRHFACSRFLDSEEQALPSTTPLPSLKVFRSFFQKLNQPLEELELNAKSFTTRYLMEFLSLLPGLKRLSCLYPSKFDRSPLNDRLLSGFIPSEHISHYQSCSSEADQIYGYEPDFPSSSTCLCPNLEVLNVDHASLSKHVLLEYLRSRLVDYEKYNVARLRCFNISFKWRVKDHDSMMQEVDRLAGDSGLVVEFGHNTLATRKETLLPPPPSKYSPSDGIRKIFGV</sequence>
<evidence type="ECO:0008006" key="3">
    <source>
        <dbReference type="Google" id="ProtNLM"/>
    </source>
</evidence>
<protein>
    <recommendedName>
        <fullName evidence="3">F-box domain-containing protein</fullName>
    </recommendedName>
</protein>
<comment type="caution">
    <text evidence="1">The sequence shown here is derived from an EMBL/GenBank/DDBJ whole genome shotgun (WGS) entry which is preliminary data.</text>
</comment>
<reference evidence="1 2" key="1">
    <citation type="journal article" name="Sci. Rep.">
        <title>Telomere-to-telomere assembled and centromere annotated genomes of the two main subspecies of the button mushroom Agaricus bisporus reveal especially polymorphic chromosome ends.</title>
        <authorList>
            <person name="Sonnenberg A.S.M."/>
            <person name="Sedaghat-Telgerd N."/>
            <person name="Lavrijssen B."/>
            <person name="Ohm R.A."/>
            <person name="Hendrickx P.M."/>
            <person name="Scholtmeijer K."/>
            <person name="Baars J.J.P."/>
            <person name="van Peer A."/>
        </authorList>
    </citation>
    <scope>NUCLEOTIDE SEQUENCE [LARGE SCALE GENOMIC DNA]</scope>
    <source>
        <strain evidence="1 2">H119_p4</strain>
    </source>
</reference>
<proteinExistence type="predicted"/>
<dbReference type="EMBL" id="JABXXO010000016">
    <property type="protein sequence ID" value="KAF7759691.1"/>
    <property type="molecule type" value="Genomic_DNA"/>
</dbReference>
<name>A0A8H7BXT3_AGABI</name>
<organism evidence="1 2">
    <name type="scientific">Agaricus bisporus var. burnettii</name>
    <dbReference type="NCBI Taxonomy" id="192524"/>
    <lineage>
        <taxon>Eukaryota</taxon>
        <taxon>Fungi</taxon>
        <taxon>Dikarya</taxon>
        <taxon>Basidiomycota</taxon>
        <taxon>Agaricomycotina</taxon>
        <taxon>Agaricomycetes</taxon>
        <taxon>Agaricomycetidae</taxon>
        <taxon>Agaricales</taxon>
        <taxon>Agaricineae</taxon>
        <taxon>Agaricaceae</taxon>
        <taxon>Agaricus</taxon>
    </lineage>
</organism>